<dbReference type="SUPFAM" id="SSF46785">
    <property type="entry name" value="Winged helix' DNA-binding domain"/>
    <property type="match status" value="1"/>
</dbReference>
<accession>A0A1I0HE15</accession>
<gene>
    <name evidence="2" type="ORF">SAMN05660297_03614</name>
</gene>
<dbReference type="Gene3D" id="1.10.10.10">
    <property type="entry name" value="Winged helix-like DNA-binding domain superfamily/Winged helix DNA-binding domain"/>
    <property type="match status" value="1"/>
</dbReference>
<dbReference type="RefSeq" id="WP_090447073.1">
    <property type="nucleotide sequence ID" value="NZ_FOHU01000041.1"/>
</dbReference>
<dbReference type="GO" id="GO:0003677">
    <property type="term" value="F:DNA binding"/>
    <property type="evidence" value="ECO:0007669"/>
    <property type="project" value="UniProtKB-KW"/>
</dbReference>
<evidence type="ECO:0000259" key="1">
    <source>
        <dbReference type="Pfam" id="PF03551"/>
    </source>
</evidence>
<dbReference type="InterPro" id="IPR036388">
    <property type="entry name" value="WH-like_DNA-bd_sf"/>
</dbReference>
<dbReference type="PANTHER" id="PTHR33169:SF13">
    <property type="entry name" value="PADR-FAMILY TRANSCRIPTIONAL REGULATOR"/>
    <property type="match status" value="1"/>
</dbReference>
<organism evidence="2 3">
    <name type="scientific">Natronincola peptidivorans</name>
    <dbReference type="NCBI Taxonomy" id="426128"/>
    <lineage>
        <taxon>Bacteria</taxon>
        <taxon>Bacillati</taxon>
        <taxon>Bacillota</taxon>
        <taxon>Clostridia</taxon>
        <taxon>Peptostreptococcales</taxon>
        <taxon>Natronincolaceae</taxon>
        <taxon>Natronincola</taxon>
    </lineage>
</organism>
<dbReference type="Proteomes" id="UP000199568">
    <property type="component" value="Unassembled WGS sequence"/>
</dbReference>
<dbReference type="AlphaFoldDB" id="A0A1I0HE15"/>
<dbReference type="InterPro" id="IPR052509">
    <property type="entry name" value="Metal_resp_DNA-bind_regulator"/>
</dbReference>
<keyword evidence="2" id="KW-0238">DNA-binding</keyword>
<evidence type="ECO:0000313" key="2">
    <source>
        <dbReference type="EMBL" id="SET82146.1"/>
    </source>
</evidence>
<proteinExistence type="predicted"/>
<dbReference type="PANTHER" id="PTHR33169">
    <property type="entry name" value="PADR-FAMILY TRANSCRIPTIONAL REGULATOR"/>
    <property type="match status" value="1"/>
</dbReference>
<dbReference type="STRING" id="426128.SAMN05660297_03614"/>
<dbReference type="InterPro" id="IPR005149">
    <property type="entry name" value="Tscrpt_reg_PadR_N"/>
</dbReference>
<evidence type="ECO:0000313" key="3">
    <source>
        <dbReference type="Proteomes" id="UP000199568"/>
    </source>
</evidence>
<keyword evidence="3" id="KW-1185">Reference proteome</keyword>
<feature type="domain" description="Transcription regulator PadR N-terminal" evidence="1">
    <location>
        <begin position="21"/>
        <end position="83"/>
    </location>
</feature>
<dbReference type="Pfam" id="PF03551">
    <property type="entry name" value="PadR"/>
    <property type="match status" value="1"/>
</dbReference>
<dbReference type="OrthoDB" id="9814826at2"/>
<dbReference type="InterPro" id="IPR036390">
    <property type="entry name" value="WH_DNA-bd_sf"/>
</dbReference>
<protein>
    <submittedName>
        <fullName evidence="2">DNA-binding transcriptional regulator, PadR family</fullName>
    </submittedName>
</protein>
<name>A0A1I0HE15_9FIRM</name>
<dbReference type="EMBL" id="FOHU01000041">
    <property type="protein sequence ID" value="SET82146.1"/>
    <property type="molecule type" value="Genomic_DNA"/>
</dbReference>
<reference evidence="2 3" key="1">
    <citation type="submission" date="2016-10" db="EMBL/GenBank/DDBJ databases">
        <authorList>
            <person name="de Groot N.N."/>
        </authorList>
    </citation>
    <scope>NUCLEOTIDE SEQUENCE [LARGE SCALE GENOMIC DNA]</scope>
    <source>
        <strain evidence="2 3">DSM 18979</strain>
    </source>
</reference>
<sequence length="110" mass="13018">MAREQLKTLTEPMYYILLTLTDPQHGYGIMQEVDRRTEGRVKIGAGTLYNLLSRFEEENIIVQMAEENRRKIYTITDKGLDILKDEYQRLKQLVSDGRDILEGRRWPNEK</sequence>